<dbReference type="AlphaFoldDB" id="A0A0R2DXB7"/>
<dbReference type="EMBL" id="AYZF01000002">
    <property type="protein sequence ID" value="KRN07675.1"/>
    <property type="molecule type" value="Genomic_DNA"/>
</dbReference>
<organism evidence="1 2">
    <name type="scientific">Liquorilactobacillus sucicola DSM 21376 = JCM 15457</name>
    <dbReference type="NCBI Taxonomy" id="1423806"/>
    <lineage>
        <taxon>Bacteria</taxon>
        <taxon>Bacillati</taxon>
        <taxon>Bacillota</taxon>
        <taxon>Bacilli</taxon>
        <taxon>Lactobacillales</taxon>
        <taxon>Lactobacillaceae</taxon>
        <taxon>Liquorilactobacillus</taxon>
    </lineage>
</organism>
<proteinExistence type="predicted"/>
<gene>
    <name evidence="1" type="ORF">FD15_GL000968</name>
</gene>
<name>A0A0R2DXB7_9LACO</name>
<evidence type="ECO:0000313" key="1">
    <source>
        <dbReference type="EMBL" id="KRN07675.1"/>
    </source>
</evidence>
<dbReference type="STRING" id="1423806.FD15_GL000968"/>
<protein>
    <submittedName>
        <fullName evidence="1">Uncharacterized protein</fullName>
    </submittedName>
</protein>
<sequence>MITSISNNQLAIAEFKLQVADPQEREHLKRVIAKQLDVLSVEWRAKHSDTKLVSDIEKD</sequence>
<evidence type="ECO:0000313" key="2">
    <source>
        <dbReference type="Proteomes" id="UP000050961"/>
    </source>
</evidence>
<comment type="caution">
    <text evidence="1">The sequence shown here is derived from an EMBL/GenBank/DDBJ whole genome shotgun (WGS) entry which is preliminary data.</text>
</comment>
<dbReference type="PATRIC" id="fig|1423806.3.peg.985"/>
<dbReference type="Proteomes" id="UP000050961">
    <property type="component" value="Unassembled WGS sequence"/>
</dbReference>
<accession>A0A0R2DXB7</accession>
<keyword evidence="2" id="KW-1185">Reference proteome</keyword>
<reference evidence="1 2" key="1">
    <citation type="journal article" date="2015" name="Genome Announc.">
        <title>Expanding the biotechnology potential of lactobacilli through comparative genomics of 213 strains and associated genera.</title>
        <authorList>
            <person name="Sun Z."/>
            <person name="Harris H.M."/>
            <person name="McCann A."/>
            <person name="Guo C."/>
            <person name="Argimon S."/>
            <person name="Zhang W."/>
            <person name="Yang X."/>
            <person name="Jeffery I.B."/>
            <person name="Cooney J.C."/>
            <person name="Kagawa T.F."/>
            <person name="Liu W."/>
            <person name="Song Y."/>
            <person name="Salvetti E."/>
            <person name="Wrobel A."/>
            <person name="Rasinkangas P."/>
            <person name="Parkhill J."/>
            <person name="Rea M.C."/>
            <person name="O'Sullivan O."/>
            <person name="Ritari J."/>
            <person name="Douillard F.P."/>
            <person name="Paul Ross R."/>
            <person name="Yang R."/>
            <person name="Briner A.E."/>
            <person name="Felis G.E."/>
            <person name="de Vos W.M."/>
            <person name="Barrangou R."/>
            <person name="Klaenhammer T.R."/>
            <person name="Caufield P.W."/>
            <person name="Cui Y."/>
            <person name="Zhang H."/>
            <person name="O'Toole P.W."/>
        </authorList>
    </citation>
    <scope>NUCLEOTIDE SEQUENCE [LARGE SCALE GENOMIC DNA]</scope>
    <source>
        <strain evidence="1 2">DSM 21376</strain>
    </source>
</reference>